<dbReference type="InterPro" id="IPR001242">
    <property type="entry name" value="Condensation_dom"/>
</dbReference>
<keyword evidence="3" id="KW-1185">Reference proteome</keyword>
<evidence type="ECO:0000259" key="1">
    <source>
        <dbReference type="PROSITE" id="PS50075"/>
    </source>
</evidence>
<evidence type="ECO:0000313" key="2">
    <source>
        <dbReference type="EMBL" id="TJZ70740.1"/>
    </source>
</evidence>
<organism evidence="2 3">
    <name type="scientific">Chitiniphilus eburneus</name>
    <dbReference type="NCBI Taxonomy" id="2571148"/>
    <lineage>
        <taxon>Bacteria</taxon>
        <taxon>Pseudomonadati</taxon>
        <taxon>Pseudomonadota</taxon>
        <taxon>Betaproteobacteria</taxon>
        <taxon>Neisseriales</taxon>
        <taxon>Chitinibacteraceae</taxon>
        <taxon>Chitiniphilus</taxon>
    </lineage>
</organism>
<dbReference type="PROSITE" id="PS00455">
    <property type="entry name" value="AMP_BINDING"/>
    <property type="match status" value="1"/>
</dbReference>
<dbReference type="Pfam" id="PF13193">
    <property type="entry name" value="AMP-binding_C"/>
    <property type="match status" value="1"/>
</dbReference>
<dbReference type="InterPro" id="IPR023213">
    <property type="entry name" value="CAT-like_dom_sf"/>
</dbReference>
<comment type="caution">
    <text evidence="2">The sequence shown here is derived from an EMBL/GenBank/DDBJ whole genome shotgun (WGS) entry which is preliminary data.</text>
</comment>
<dbReference type="InterPro" id="IPR042099">
    <property type="entry name" value="ANL_N_sf"/>
</dbReference>
<gene>
    <name evidence="2" type="ORF">FAZ21_14215</name>
</gene>
<dbReference type="InterPro" id="IPR000873">
    <property type="entry name" value="AMP-dep_synth/lig_dom"/>
</dbReference>
<dbReference type="Gene3D" id="3.30.300.30">
    <property type="match status" value="1"/>
</dbReference>
<reference evidence="2 3" key="1">
    <citation type="submission" date="2019-04" db="EMBL/GenBank/DDBJ databases">
        <title>Chitiniphilus eburnea sp. nov., a novel chitinolytic bacterium isolated from aquaculture sludge.</title>
        <authorList>
            <person name="Sheng M."/>
        </authorList>
    </citation>
    <scope>NUCLEOTIDE SEQUENCE [LARGE SCALE GENOMIC DNA]</scope>
    <source>
        <strain evidence="2 3">HX-2-15</strain>
    </source>
</reference>
<sequence length="1289" mass="141016">MRWMAWATTRRWAIWPWRMAICSRFWQRTEPDETNMDLQQVVIDLFQEQRIDKATAYRLLAECRKATPIEPVAERLVATARLPDAGGDDIAALVAWLLLLQLVTGKSELACDHVDPAGAVALRVSLDGLDAAQLRDELATQLARGEAPAEAAPYAWVSADAGDTASRLVRATVRRDDGWRVEIDAAPELEGATRHADWPDTLAQLHRALVARPDAPLHALDKLPTRHRRLLADYNATAMYLPPQRTLPALLAPVIELEHDAVAVETSAGRLDYAQYREHAYRLAHRLRRLDVARNERVAVVLRRGCLMPPSLFGVVCSGGAYVPLEPDLPADRLAGILADTGARVLVTDADTLHQGILPLAGSNIAHVVCVDAWPRRHYQGVPVSDAAALATEPASVPRPVNRPEDLCYVIYTSGSTGKPKGVMISHLNIVNTLIGVNNVFNVGGDDRILCFSSYGFDLSVWDFFGAALAGACVFVPTKAETRDPAALLRILREYGITVWDSVPTGMSQLLLPLAGNADLATQVETLRLAMLSGEFIPLALPADIRRAFPNCRVASLGGATEGTVWSIYHYPVDVVDPRWKSIPYGRPLPNQRFYVLNDDLQPCAIGEKGMLYIGGLGVGQGYFGDAERSARAFIAAPWPNEPGGRIYRTGDLGVMRADGVIEIAGRADQQVKIRGFRVELGEVESQLNQLPGIDQAAVIVRQEADAPPRLVAFYVSRQGEIAADALRRQLSAHLPDYMIPAQFAHLNHPPVGATGKLDRKALAALRPGGDGGREGMGLDYVAPQDDTERRLAEELARIIRLERVGVDDDFFLIGGDSLLALQYLSVLAQLGFAASPLDLQRGRTIRGVLARVRRLDESDAASDDAPVAPGPMGRKFLERMPLTDRQHWNQSLVIRFDHLPPPVRLQAALQRVIDHHPLLRARLVGDELLVAPRGAAAALPLIDLSRQPLWRRTATYRAQVEALQRAIRYDDGQPCRAVLIRLRPDDVRLVWVAHHLMVDAHCWRVMVEDLAAAFREPDASLLRATPYAAHVAHVAAQTEAACDELVTRPPLLPMALPGKASGQPGRERDAALLPLALSVAETRRVFQCLRHPGAPALHLLLLSALSGALKDWTGEAEVRFDVVSNGREVDPASDLSRTVGWFATHNPYAATVADDAGALLAGTAVAWRAHQAQARYFVAACNAARSRPDHPYAGYRDQALLYNYLGVFDSLDLPEGWQVLGSAGNDRGGDNLRTHALELDALVAGGRLRLGLRHDAALPRRHARRLLRLFRGRLLALTAHLEGTGNLP</sequence>
<evidence type="ECO:0000313" key="3">
    <source>
        <dbReference type="Proteomes" id="UP000310016"/>
    </source>
</evidence>
<dbReference type="GO" id="GO:0003824">
    <property type="term" value="F:catalytic activity"/>
    <property type="evidence" value="ECO:0007669"/>
    <property type="project" value="InterPro"/>
</dbReference>
<dbReference type="InterPro" id="IPR036736">
    <property type="entry name" value="ACP-like_sf"/>
</dbReference>
<dbReference type="OrthoDB" id="6297021at2"/>
<dbReference type="Pfam" id="PF00668">
    <property type="entry name" value="Condensation"/>
    <property type="match status" value="1"/>
</dbReference>
<feature type="domain" description="Carrier" evidence="1">
    <location>
        <begin position="783"/>
        <end position="857"/>
    </location>
</feature>
<dbReference type="EMBL" id="SUMF01000018">
    <property type="protein sequence ID" value="TJZ70740.1"/>
    <property type="molecule type" value="Genomic_DNA"/>
</dbReference>
<dbReference type="InterPro" id="IPR010071">
    <property type="entry name" value="AA_adenyl_dom"/>
</dbReference>
<dbReference type="GO" id="GO:0031177">
    <property type="term" value="F:phosphopantetheine binding"/>
    <property type="evidence" value="ECO:0007669"/>
    <property type="project" value="TreeGrafter"/>
</dbReference>
<dbReference type="PANTHER" id="PTHR45527:SF1">
    <property type="entry name" value="FATTY ACID SYNTHASE"/>
    <property type="match status" value="1"/>
</dbReference>
<name>A0A4U0PRW6_9NEIS</name>
<dbReference type="Gene3D" id="3.30.559.10">
    <property type="entry name" value="Chloramphenicol acetyltransferase-like domain"/>
    <property type="match status" value="1"/>
</dbReference>
<dbReference type="PANTHER" id="PTHR45527">
    <property type="entry name" value="NONRIBOSOMAL PEPTIDE SYNTHETASE"/>
    <property type="match status" value="1"/>
</dbReference>
<dbReference type="SUPFAM" id="SSF56801">
    <property type="entry name" value="Acetyl-CoA synthetase-like"/>
    <property type="match status" value="1"/>
</dbReference>
<dbReference type="NCBIfam" id="TIGR01733">
    <property type="entry name" value="AA-adenyl-dom"/>
    <property type="match status" value="1"/>
</dbReference>
<dbReference type="GO" id="GO:0043041">
    <property type="term" value="P:amino acid activation for nonribosomal peptide biosynthetic process"/>
    <property type="evidence" value="ECO:0007669"/>
    <property type="project" value="TreeGrafter"/>
</dbReference>
<dbReference type="InterPro" id="IPR025110">
    <property type="entry name" value="AMP-bd_C"/>
</dbReference>
<dbReference type="GO" id="GO:0005737">
    <property type="term" value="C:cytoplasm"/>
    <property type="evidence" value="ECO:0007669"/>
    <property type="project" value="TreeGrafter"/>
</dbReference>
<dbReference type="InterPro" id="IPR009081">
    <property type="entry name" value="PP-bd_ACP"/>
</dbReference>
<dbReference type="Gene3D" id="3.30.559.30">
    <property type="entry name" value="Nonribosomal peptide synthetase, condensation domain"/>
    <property type="match status" value="1"/>
</dbReference>
<dbReference type="SUPFAM" id="SSF47336">
    <property type="entry name" value="ACP-like"/>
    <property type="match status" value="1"/>
</dbReference>
<dbReference type="InterPro" id="IPR020459">
    <property type="entry name" value="AMP-binding"/>
</dbReference>
<dbReference type="InterPro" id="IPR045851">
    <property type="entry name" value="AMP-bd_C_sf"/>
</dbReference>
<dbReference type="CDD" id="cd05930">
    <property type="entry name" value="A_NRPS"/>
    <property type="match status" value="1"/>
</dbReference>
<dbReference type="Gene3D" id="3.40.50.12780">
    <property type="entry name" value="N-terminal domain of ligase-like"/>
    <property type="match status" value="1"/>
</dbReference>
<dbReference type="Pfam" id="PF00550">
    <property type="entry name" value="PP-binding"/>
    <property type="match status" value="1"/>
</dbReference>
<dbReference type="InterPro" id="IPR020845">
    <property type="entry name" value="AMP-binding_CS"/>
</dbReference>
<dbReference type="Pfam" id="PF00501">
    <property type="entry name" value="AMP-binding"/>
    <property type="match status" value="1"/>
</dbReference>
<dbReference type="Proteomes" id="UP000310016">
    <property type="component" value="Unassembled WGS sequence"/>
</dbReference>
<protein>
    <submittedName>
        <fullName evidence="2">Amino acid adenylation domain-containing protein</fullName>
    </submittedName>
</protein>
<dbReference type="Gene3D" id="1.10.1200.10">
    <property type="entry name" value="ACP-like"/>
    <property type="match status" value="1"/>
</dbReference>
<dbReference type="PROSITE" id="PS50075">
    <property type="entry name" value="CARRIER"/>
    <property type="match status" value="1"/>
</dbReference>
<proteinExistence type="predicted"/>
<dbReference type="PRINTS" id="PR00154">
    <property type="entry name" value="AMPBINDING"/>
</dbReference>
<dbReference type="SUPFAM" id="SSF52777">
    <property type="entry name" value="CoA-dependent acyltransferases"/>
    <property type="match status" value="2"/>
</dbReference>
<accession>A0A4U0PRW6</accession>
<dbReference type="GO" id="GO:0044550">
    <property type="term" value="P:secondary metabolite biosynthetic process"/>
    <property type="evidence" value="ECO:0007669"/>
    <property type="project" value="TreeGrafter"/>
</dbReference>